<feature type="region of interest" description="Disordered" evidence="1">
    <location>
        <begin position="1"/>
        <end position="29"/>
    </location>
</feature>
<evidence type="ECO:0000313" key="2">
    <source>
        <dbReference type="EMBL" id="MBX0323889.1"/>
    </source>
</evidence>
<evidence type="ECO:0000256" key="1">
    <source>
        <dbReference type="SAM" id="MobiDB-lite"/>
    </source>
</evidence>
<proteinExistence type="predicted"/>
<evidence type="ECO:0000313" key="3">
    <source>
        <dbReference type="Proteomes" id="UP001430377"/>
    </source>
</evidence>
<keyword evidence="3" id="KW-1185">Reference proteome</keyword>
<feature type="compositionally biased region" description="Polar residues" evidence="1">
    <location>
        <begin position="1"/>
        <end position="12"/>
    </location>
</feature>
<dbReference type="AlphaFoldDB" id="A0AAW4PT86"/>
<dbReference type="Proteomes" id="UP001430377">
    <property type="component" value="Unassembled WGS sequence"/>
</dbReference>
<organism evidence="2 3">
    <name type="scientific">Haloarcula rubra</name>
    <dbReference type="NCBI Taxonomy" id="2487747"/>
    <lineage>
        <taxon>Archaea</taxon>
        <taxon>Methanobacteriati</taxon>
        <taxon>Methanobacteriota</taxon>
        <taxon>Stenosarchaea group</taxon>
        <taxon>Halobacteria</taxon>
        <taxon>Halobacteriales</taxon>
        <taxon>Haloarculaceae</taxon>
        <taxon>Haloarcula</taxon>
    </lineage>
</organism>
<protein>
    <submittedName>
        <fullName evidence="2">Uncharacterized protein</fullName>
    </submittedName>
</protein>
<reference evidence="2 3" key="1">
    <citation type="submission" date="2021-06" db="EMBL/GenBank/DDBJ databases">
        <title>Halomicroarcula sp. a new haloarchaeum isolated from saline soil.</title>
        <authorList>
            <person name="Duran-Viseras A."/>
            <person name="Sanchez-Porro C."/>
            <person name="Ventosa A."/>
        </authorList>
    </citation>
    <scope>NUCLEOTIDE SEQUENCE [LARGE SCALE GENOMIC DNA]</scope>
    <source>
        <strain evidence="2 3">F13</strain>
    </source>
</reference>
<accession>A0AAW4PT86</accession>
<gene>
    <name evidence="2" type="ORF">EGH21_12695</name>
</gene>
<comment type="caution">
    <text evidence="2">The sequence shown here is derived from an EMBL/GenBank/DDBJ whole genome shotgun (WGS) entry which is preliminary data.</text>
</comment>
<dbReference type="EMBL" id="RKLR01000004">
    <property type="protein sequence ID" value="MBX0323889.1"/>
    <property type="molecule type" value="Genomic_DNA"/>
</dbReference>
<sequence length="307" mass="33860">MVRSGRLSTNSFLPRVPASEQRYQMPVSHPPDTDTLIQAFIETYKTSSEATPVELVRQYHEVTKYTAKNPNKGSTAVASALNLPRSRIRSWVDGDGRPDAVRGMQKAQRNGWFNLDWDSPTLQTLNVLVAWIFSGGSINDNWVPALTVTDETRSVATEALDRIGTGSVAFREADDGRATELRPATDASVLGRLLYALGAPKGVKSSETPLSLPLYLLNGPEHLRLAFARTYVINRGTKRPDRPQSPVQIAEERDTEFQQEIRTFIQSVTNGQAVHGDAPSWRLSAAAAYQLDQPPDIPDGSTDDTDR</sequence>
<name>A0AAW4PT86_9EURY</name>